<feature type="transmembrane region" description="Helical" evidence="7">
    <location>
        <begin position="320"/>
        <end position="340"/>
    </location>
</feature>
<feature type="transmembrane region" description="Helical" evidence="7">
    <location>
        <begin position="275"/>
        <end position="300"/>
    </location>
</feature>
<dbReference type="SUPFAM" id="SSF82689">
    <property type="entry name" value="Mechanosensitive channel protein MscS (YggB), C-terminal domain"/>
    <property type="match status" value="1"/>
</dbReference>
<proteinExistence type="inferred from homology"/>
<dbReference type="SUPFAM" id="SSF82861">
    <property type="entry name" value="Mechanosensitive channel protein MscS (YggB), transmembrane region"/>
    <property type="match status" value="1"/>
</dbReference>
<comment type="similarity">
    <text evidence="2">Belongs to the MscS (TC 1.A.23) family.</text>
</comment>
<dbReference type="InterPro" id="IPR045276">
    <property type="entry name" value="YbiO_bact"/>
</dbReference>
<evidence type="ECO:0000256" key="2">
    <source>
        <dbReference type="ARBA" id="ARBA00008017"/>
    </source>
</evidence>
<dbReference type="InterPro" id="IPR010920">
    <property type="entry name" value="LSM_dom_sf"/>
</dbReference>
<keyword evidence="6 7" id="KW-0472">Membrane</keyword>
<keyword evidence="3" id="KW-1003">Cell membrane</keyword>
<comment type="caution">
    <text evidence="11">The sequence shown here is derived from an EMBL/GenBank/DDBJ whole genome shotgun (WGS) entry which is preliminary data.</text>
</comment>
<feature type="transmembrane region" description="Helical" evidence="7">
    <location>
        <begin position="491"/>
        <end position="513"/>
    </location>
</feature>
<name>A0ABQ6CGY6_9HYPH</name>
<evidence type="ECO:0000256" key="7">
    <source>
        <dbReference type="SAM" id="Phobius"/>
    </source>
</evidence>
<dbReference type="PANTHER" id="PTHR30460:SF0">
    <property type="entry name" value="MODERATE CONDUCTANCE MECHANOSENSITIVE CHANNEL YBIO"/>
    <property type="match status" value="1"/>
</dbReference>
<evidence type="ECO:0000256" key="3">
    <source>
        <dbReference type="ARBA" id="ARBA00022475"/>
    </source>
</evidence>
<dbReference type="Gene3D" id="1.10.287.1260">
    <property type="match status" value="1"/>
</dbReference>
<evidence type="ECO:0000256" key="6">
    <source>
        <dbReference type="ARBA" id="ARBA00023136"/>
    </source>
</evidence>
<feature type="transmembrane region" description="Helical" evidence="7">
    <location>
        <begin position="120"/>
        <end position="142"/>
    </location>
</feature>
<feature type="transmembrane region" description="Helical" evidence="7">
    <location>
        <begin position="162"/>
        <end position="180"/>
    </location>
</feature>
<evidence type="ECO:0000256" key="8">
    <source>
        <dbReference type="SAM" id="SignalP"/>
    </source>
</evidence>
<evidence type="ECO:0000256" key="1">
    <source>
        <dbReference type="ARBA" id="ARBA00004651"/>
    </source>
</evidence>
<organism evidence="11 12">
    <name type="scientific">Labrys miyagiensis</name>
    <dbReference type="NCBI Taxonomy" id="346912"/>
    <lineage>
        <taxon>Bacteria</taxon>
        <taxon>Pseudomonadati</taxon>
        <taxon>Pseudomonadota</taxon>
        <taxon>Alphaproteobacteria</taxon>
        <taxon>Hyphomicrobiales</taxon>
        <taxon>Xanthobacteraceae</taxon>
        <taxon>Labrys</taxon>
    </lineage>
</organism>
<dbReference type="EMBL" id="BSPC01000005">
    <property type="protein sequence ID" value="GLS17517.1"/>
    <property type="molecule type" value="Genomic_DNA"/>
</dbReference>
<dbReference type="InterPro" id="IPR006685">
    <property type="entry name" value="MscS_channel_2nd"/>
</dbReference>
<dbReference type="InterPro" id="IPR011066">
    <property type="entry name" value="MscS_channel_C_sf"/>
</dbReference>
<evidence type="ECO:0000313" key="12">
    <source>
        <dbReference type="Proteomes" id="UP001156882"/>
    </source>
</evidence>
<feature type="chain" id="PRO_5047402354" evidence="8">
    <location>
        <begin position="19"/>
        <end position="732"/>
    </location>
</feature>
<dbReference type="SUPFAM" id="SSF50182">
    <property type="entry name" value="Sm-like ribonucleoproteins"/>
    <property type="match status" value="1"/>
</dbReference>
<reference evidence="12" key="1">
    <citation type="journal article" date="2019" name="Int. J. Syst. Evol. Microbiol.">
        <title>The Global Catalogue of Microorganisms (GCM) 10K type strain sequencing project: providing services to taxonomists for standard genome sequencing and annotation.</title>
        <authorList>
            <consortium name="The Broad Institute Genomics Platform"/>
            <consortium name="The Broad Institute Genome Sequencing Center for Infectious Disease"/>
            <person name="Wu L."/>
            <person name="Ma J."/>
        </authorList>
    </citation>
    <scope>NUCLEOTIDE SEQUENCE [LARGE SCALE GENOMIC DNA]</scope>
    <source>
        <strain evidence="12">NBRC 101365</strain>
    </source>
</reference>
<keyword evidence="5 7" id="KW-1133">Transmembrane helix</keyword>
<dbReference type="InterPro" id="IPR011014">
    <property type="entry name" value="MscS_channel_TM-2"/>
</dbReference>
<feature type="transmembrane region" description="Helical" evidence="7">
    <location>
        <begin position="346"/>
        <end position="367"/>
    </location>
</feature>
<dbReference type="InterPro" id="IPR023408">
    <property type="entry name" value="MscS_beta-dom_sf"/>
</dbReference>
<comment type="subcellular location">
    <subcellularLocation>
        <location evidence="1">Cell membrane</location>
        <topology evidence="1">Multi-pass membrane protein</topology>
    </subcellularLocation>
</comment>
<evidence type="ECO:0000256" key="5">
    <source>
        <dbReference type="ARBA" id="ARBA00022989"/>
    </source>
</evidence>
<feature type="domain" description="Mechanosensitive ion channel transmembrane helices 2/3" evidence="10">
    <location>
        <begin position="496"/>
        <end position="535"/>
    </location>
</feature>
<gene>
    <name evidence="11" type="ORF">GCM10007874_05320</name>
</gene>
<dbReference type="PANTHER" id="PTHR30460">
    <property type="entry name" value="MODERATE CONDUCTANCE MECHANOSENSITIVE CHANNEL YBIO"/>
    <property type="match status" value="1"/>
</dbReference>
<keyword evidence="12" id="KW-1185">Reference proteome</keyword>
<dbReference type="Pfam" id="PF00924">
    <property type="entry name" value="MS_channel_2nd"/>
    <property type="match status" value="1"/>
</dbReference>
<feature type="transmembrane region" description="Helical" evidence="7">
    <location>
        <begin position="239"/>
        <end position="263"/>
    </location>
</feature>
<dbReference type="Gene3D" id="3.30.70.100">
    <property type="match status" value="1"/>
</dbReference>
<accession>A0ABQ6CGY6</accession>
<evidence type="ECO:0000259" key="9">
    <source>
        <dbReference type="Pfam" id="PF00924"/>
    </source>
</evidence>
<evidence type="ECO:0000313" key="11">
    <source>
        <dbReference type="EMBL" id="GLS17517.1"/>
    </source>
</evidence>
<evidence type="ECO:0000259" key="10">
    <source>
        <dbReference type="Pfam" id="PF21088"/>
    </source>
</evidence>
<dbReference type="Proteomes" id="UP001156882">
    <property type="component" value="Unassembled WGS sequence"/>
</dbReference>
<keyword evidence="8" id="KW-0732">Signal</keyword>
<dbReference type="Gene3D" id="2.30.30.60">
    <property type="match status" value="1"/>
</dbReference>
<keyword evidence="4 7" id="KW-0812">Transmembrane</keyword>
<dbReference type="InterPro" id="IPR049142">
    <property type="entry name" value="MS_channel_1st"/>
</dbReference>
<protein>
    <submittedName>
        <fullName evidence="11">Membrane protein</fullName>
    </submittedName>
</protein>
<feature type="domain" description="Mechanosensitive ion channel MscS" evidence="9">
    <location>
        <begin position="536"/>
        <end position="601"/>
    </location>
</feature>
<evidence type="ECO:0000256" key="4">
    <source>
        <dbReference type="ARBA" id="ARBA00022692"/>
    </source>
</evidence>
<dbReference type="Pfam" id="PF21088">
    <property type="entry name" value="MS_channel_1st"/>
    <property type="match status" value="1"/>
</dbReference>
<feature type="signal peptide" evidence="8">
    <location>
        <begin position="1"/>
        <end position="18"/>
    </location>
</feature>
<sequence length="732" mass="79089">MLRWVLIFLALATWPALAQNNTPAPAPQPAPTMSQQQMDKMVDAISQAVMKKMQDQGMQPAAPPAADTGQGMQMASTEQTEMFMHVGTLITGLPALWTEFRHFGERLDAPMNNGRDVRTYFLLLLGAIALALAAEWLVRLLLTPLRRRAAAHMHGLHGVRALLILAALELPPLIALWLVGNASEALRFMGDTPQTRFSVGILKTIMLWRLVQALFRFTLQPRLPEARLPDLGDADARKISWGASCAVLLLLSNNVLAVLLQALQSPPVAVSTAQLYGALTMAIGMIAICTWLNGAISHWFIGVTNPSHANPIKRSLARRWLVAAILMFVLFASADIYGAVAGQSRVSRALMLTLAILVGLLLVESLVHRLRILLQYETADGVQLVHPRGAEALARCARFGIMIMAAAALGRSWAVDVSGVMAGDDFNRITRNLIGAGVTAFAAYSAWELVRYLTDRYSIPQPSAAGPPGLQAADDDAPIPTASRIATLMPLLRIGLAIAIGVLAILTILSQLGVNVTPLIAGASIFGLAISFGSQTLVKDVVSGVFFLVDDAFRVGEYIDVGKAKGTVEGFTLRSLRLRHQNGPVHTIPYGQLGQVTNYSRDWSTLKFTLRFATDTDLEKLRKAVKKVGQDMLEDPEMKEEFLAPLKMQGVSDIVDNAIVVRFKFTVKPNKPTFIQREALKRLVRILPEQGIEFASGAVSVRTINGQMVPDVVAGAVVSTAAAAAAPVLPTG</sequence>